<dbReference type="EMBL" id="JAVDTF010000006">
    <property type="protein sequence ID" value="MDR6786146.1"/>
    <property type="molecule type" value="Genomic_DNA"/>
</dbReference>
<gene>
    <name evidence="1" type="ORF">J2X78_004739</name>
</gene>
<comment type="caution">
    <text evidence="1">The sequence shown here is derived from an EMBL/GenBank/DDBJ whole genome shotgun (WGS) entry which is preliminary data.</text>
</comment>
<reference evidence="1" key="1">
    <citation type="submission" date="2023-07" db="EMBL/GenBank/DDBJ databases">
        <title>Sorghum-associated microbial communities from plants grown in Nebraska, USA.</title>
        <authorList>
            <person name="Schachtman D."/>
        </authorList>
    </citation>
    <scope>NUCLEOTIDE SEQUENCE</scope>
    <source>
        <strain evidence="1">2697</strain>
    </source>
</reference>
<sequence>MKQIIQSFRTGETILEEVPAPIISNGCVLIKTTKSLVSLGTERMLVEFGKANLIQKARQQPDKVKQVLDKIKTEGLMPTLEAVFNKLGSPLPLGYCNVGTVVEVGKGVSEFKVGDRVASNGHHAEYVCVPKNLVVSIPDNVSDEEATFTVIGAIGLQGIRLCNPTLGETIVVVGLGLIGIITAELLIANGCRVVGTDLDERKVEIARKKGVIAINPKDGTDVVKYIHSLTNDTGADGVIITASAKSNELISQAAKMSRKRGRIILIGVTGLDISRADFYEKELSFQVSCSYGPGRYDENYEQRGNDYPLSFVRWTEKRNFEAVLQAIASGKLEVKSLITDRVKLANYASIYNNLSNGGNSIASVLEYNEDSNNLNTILLKSTDFVGGSGGIGIIGAGNFTQMTLLPALKKAKANLISIASKGGLSGTTLAKKYSIAKSTTDYKEILTDGAVNLVMIMTRHDQHANLVVESLKSGKNVFVEKPLALNIRELEHIVGSYDGSRTLTVGFNRRFSPHIQKIKSLVGSSPMNVIATMNAGHIPANVWVHDLEIGGGRIIGEACHFIDLITFLTGSKVKTVCMNSMGINPQENTDNASILLEYENGSTGVINYFSNGSKAYSKERVEVYSQGRTVIMDNFRVTEAYGFKGFSKLKTKIDKGHVNQFKLLMERIKDGGPSLIPFDEIVNTTKASFAAIESLKTKSWIKIN</sequence>
<proteinExistence type="predicted"/>
<evidence type="ECO:0000313" key="1">
    <source>
        <dbReference type="EMBL" id="MDR6786146.1"/>
    </source>
</evidence>
<accession>A0ACC6L3S1</accession>
<name>A0ACC6L3S1_9SPHI</name>
<protein>
    <submittedName>
        <fullName evidence="1">Dehydrogenase/threonine dehydrogenase-like Zn-dependent dehydrogenase</fullName>
    </submittedName>
</protein>
<evidence type="ECO:0000313" key="2">
    <source>
        <dbReference type="Proteomes" id="UP001246858"/>
    </source>
</evidence>
<dbReference type="Proteomes" id="UP001246858">
    <property type="component" value="Unassembled WGS sequence"/>
</dbReference>
<keyword evidence="2" id="KW-1185">Reference proteome</keyword>
<organism evidence="1 2">
    <name type="scientific">Pedobacter africanus</name>
    <dbReference type="NCBI Taxonomy" id="151894"/>
    <lineage>
        <taxon>Bacteria</taxon>
        <taxon>Pseudomonadati</taxon>
        <taxon>Bacteroidota</taxon>
        <taxon>Sphingobacteriia</taxon>
        <taxon>Sphingobacteriales</taxon>
        <taxon>Sphingobacteriaceae</taxon>
        <taxon>Pedobacter</taxon>
    </lineage>
</organism>